<dbReference type="PANTHER" id="PTHR43685:SF3">
    <property type="entry name" value="SLR2126 PROTEIN"/>
    <property type="match status" value="1"/>
</dbReference>
<feature type="domain" description="Glycosyltransferase 2-like" evidence="1">
    <location>
        <begin position="134"/>
        <end position="246"/>
    </location>
</feature>
<dbReference type="InterPro" id="IPR029044">
    <property type="entry name" value="Nucleotide-diphossugar_trans"/>
</dbReference>
<dbReference type="AlphaFoldDB" id="A0A8J3I6S9"/>
<dbReference type="InterPro" id="IPR050834">
    <property type="entry name" value="Glycosyltransf_2"/>
</dbReference>
<dbReference type="Proteomes" id="UP000612362">
    <property type="component" value="Unassembled WGS sequence"/>
</dbReference>
<dbReference type="EMBL" id="BNJF01000002">
    <property type="protein sequence ID" value="GHO46908.1"/>
    <property type="molecule type" value="Genomic_DNA"/>
</dbReference>
<accession>A0A8J3I6S9</accession>
<proteinExistence type="predicted"/>
<sequence>MLAQAPEKDAHSNRAPDLVPMRIIEIELGQPLPVLSNFDEKKGRHYQRALGVVRLHTQPLGTIELQLPRERVEPSEYAQILWNALHNEINEHLQQDGLTPVSELRSDGLPRATPPPCIRERNNFLGSTDAPFVSVIVPTHDRPERLAICLNTLLAQHYPHYEVIVVDNAPKTESTLTLITKKYSDASQVRYLREERQGASWARNCGMQVAKGEILVFTDDDVVLDTYWLTELVRAFRRSDNVACVTGLILPLELEEPAQFWFEQYGGFTKGFRRRIFDMAKHHPKTRLHPYTSGQFGTGASMAFSAAYLRDVGGFDPALGGTGPIKNGQDIAAFFEVMMQGYQLVYEPLSLAYHLHRRDYAGLLKQIYGYGMGLTAHLTKCICDRPRLFFDLLSKLSYGLFFALSGRSAKNQKRQASYPKELKSVELKGMLQGPVGYLRSRSITRKAQQKG</sequence>
<dbReference type="PANTHER" id="PTHR43685">
    <property type="entry name" value="GLYCOSYLTRANSFERASE"/>
    <property type="match status" value="1"/>
</dbReference>
<dbReference type="SUPFAM" id="SSF53448">
    <property type="entry name" value="Nucleotide-diphospho-sugar transferases"/>
    <property type="match status" value="1"/>
</dbReference>
<protein>
    <recommendedName>
        <fullName evidence="1">Glycosyltransferase 2-like domain-containing protein</fullName>
    </recommendedName>
</protein>
<dbReference type="RefSeq" id="WP_220196251.1">
    <property type="nucleotide sequence ID" value="NZ_BNJF01000002.1"/>
</dbReference>
<evidence type="ECO:0000313" key="3">
    <source>
        <dbReference type="Proteomes" id="UP000612362"/>
    </source>
</evidence>
<organism evidence="2 3">
    <name type="scientific">Ktedonospora formicarum</name>
    <dbReference type="NCBI Taxonomy" id="2778364"/>
    <lineage>
        <taxon>Bacteria</taxon>
        <taxon>Bacillati</taxon>
        <taxon>Chloroflexota</taxon>
        <taxon>Ktedonobacteria</taxon>
        <taxon>Ktedonobacterales</taxon>
        <taxon>Ktedonobacteraceae</taxon>
        <taxon>Ktedonospora</taxon>
    </lineage>
</organism>
<dbReference type="InterPro" id="IPR001173">
    <property type="entry name" value="Glyco_trans_2-like"/>
</dbReference>
<dbReference type="CDD" id="cd00761">
    <property type="entry name" value="Glyco_tranf_GTA_type"/>
    <property type="match status" value="1"/>
</dbReference>
<dbReference type="Pfam" id="PF00535">
    <property type="entry name" value="Glycos_transf_2"/>
    <property type="match status" value="1"/>
</dbReference>
<dbReference type="Gene3D" id="3.90.550.10">
    <property type="entry name" value="Spore Coat Polysaccharide Biosynthesis Protein SpsA, Chain A"/>
    <property type="match status" value="1"/>
</dbReference>
<comment type="caution">
    <text evidence="2">The sequence shown here is derived from an EMBL/GenBank/DDBJ whole genome shotgun (WGS) entry which is preliminary data.</text>
</comment>
<gene>
    <name evidence="2" type="ORF">KSX_50710</name>
</gene>
<name>A0A8J3I6S9_9CHLR</name>
<evidence type="ECO:0000313" key="2">
    <source>
        <dbReference type="EMBL" id="GHO46908.1"/>
    </source>
</evidence>
<evidence type="ECO:0000259" key="1">
    <source>
        <dbReference type="Pfam" id="PF00535"/>
    </source>
</evidence>
<reference evidence="2" key="1">
    <citation type="submission" date="2020-10" db="EMBL/GenBank/DDBJ databases">
        <title>Taxonomic study of unclassified bacteria belonging to the class Ktedonobacteria.</title>
        <authorList>
            <person name="Yabe S."/>
            <person name="Wang C.M."/>
            <person name="Zheng Y."/>
            <person name="Sakai Y."/>
            <person name="Cavaletti L."/>
            <person name="Monciardini P."/>
            <person name="Donadio S."/>
        </authorList>
    </citation>
    <scope>NUCLEOTIDE SEQUENCE</scope>
    <source>
        <strain evidence="2">SOSP1-1</strain>
    </source>
</reference>
<keyword evidence="3" id="KW-1185">Reference proteome</keyword>